<gene>
    <name evidence="2" type="ORF">Naga_100015g29</name>
</gene>
<name>W7U4F6_9STRA</name>
<sequence length="434" mass="47310">MIQPTEAETTGPKAQRKSDSGYSSYRLDWSLREHPKTKEMLQMRVKIAHVIHALENLRLEYLYSSLGGLPLPNAHQLEAVVRLRPSSLNACPGGVIPTWSQLQTSTFGQVFLEKLEKPITEIARRHSIDEARVLAILLQAEDKGSSVNWTRMSVSSCLKDSVMIAAEVARHMEKAAAACPRLHLGAELGGIEPFSKNFPLPVLMQLLPDWRPADVLAGICVLRQTRSKTRSPCKQRTRLAKCLQADKDLNKEMEARGSTASMSMSEDVHALSAWANCGMISDESNRPNVAACASMEDTGKSVDRPEEQEEACPPLPERGQAQRRQCNPYHDNNRHPADANGSAAAAMLASPHPEPATSHAAVSPAAPNACILAMLSVHSHEGLSASECLQLLSDAHCGHRHALGNGVTTVEACLGELQENYVAYRGGDGKFRLL</sequence>
<feature type="region of interest" description="Disordered" evidence="1">
    <location>
        <begin position="298"/>
        <end position="346"/>
    </location>
</feature>
<reference evidence="2 3" key="1">
    <citation type="journal article" date="2014" name="Mol. Plant">
        <title>Chromosome Scale Genome Assembly and Transcriptome Profiling of Nannochloropsis gaditana in Nitrogen Depletion.</title>
        <authorList>
            <person name="Corteggiani Carpinelli E."/>
            <person name="Telatin A."/>
            <person name="Vitulo N."/>
            <person name="Forcato C."/>
            <person name="D'Angelo M."/>
            <person name="Schiavon R."/>
            <person name="Vezzi A."/>
            <person name="Giacometti G.M."/>
            <person name="Morosinotto T."/>
            <person name="Valle G."/>
        </authorList>
    </citation>
    <scope>NUCLEOTIDE SEQUENCE [LARGE SCALE GENOMIC DNA]</scope>
    <source>
        <strain evidence="2 3">B-31</strain>
    </source>
</reference>
<feature type="region of interest" description="Disordered" evidence="1">
    <location>
        <begin position="1"/>
        <end position="21"/>
    </location>
</feature>
<dbReference type="EMBL" id="AZIL01000430">
    <property type="protein sequence ID" value="EWM27584.1"/>
    <property type="molecule type" value="Genomic_DNA"/>
</dbReference>
<dbReference type="OrthoDB" id="10327084at2759"/>
<organism evidence="2 3">
    <name type="scientific">Nannochloropsis gaditana</name>
    <dbReference type="NCBI Taxonomy" id="72520"/>
    <lineage>
        <taxon>Eukaryota</taxon>
        <taxon>Sar</taxon>
        <taxon>Stramenopiles</taxon>
        <taxon>Ochrophyta</taxon>
        <taxon>Eustigmatophyceae</taxon>
        <taxon>Eustigmatales</taxon>
        <taxon>Monodopsidaceae</taxon>
        <taxon>Nannochloropsis</taxon>
    </lineage>
</organism>
<keyword evidence="3" id="KW-1185">Reference proteome</keyword>
<dbReference type="AlphaFoldDB" id="W7U4F6"/>
<evidence type="ECO:0000313" key="2">
    <source>
        <dbReference type="EMBL" id="EWM27584.1"/>
    </source>
</evidence>
<accession>W7U4F6</accession>
<proteinExistence type="predicted"/>
<protein>
    <submittedName>
        <fullName evidence="2">Uncharacterized protein</fullName>
    </submittedName>
</protein>
<evidence type="ECO:0000256" key="1">
    <source>
        <dbReference type="SAM" id="MobiDB-lite"/>
    </source>
</evidence>
<evidence type="ECO:0000313" key="3">
    <source>
        <dbReference type="Proteomes" id="UP000019335"/>
    </source>
</evidence>
<dbReference type="Proteomes" id="UP000019335">
    <property type="component" value="Chromosome 6"/>
</dbReference>
<comment type="caution">
    <text evidence="2">The sequence shown here is derived from an EMBL/GenBank/DDBJ whole genome shotgun (WGS) entry which is preliminary data.</text>
</comment>